<dbReference type="EMBL" id="BSUL01000001">
    <property type="protein sequence ID" value="GMA27445.1"/>
    <property type="molecule type" value="Genomic_DNA"/>
</dbReference>
<proteinExistence type="predicted"/>
<protein>
    <submittedName>
        <fullName evidence="2">Uncharacterized protein</fullName>
    </submittedName>
</protein>
<sequence length="274" mass="28480">MESERMDDLEALRTIERVRQRSSARGSAYEWVNVWFGVLLGLYIGLLTTLTAIAEDPAVTQMMIAALVLHSAILEGAREHSGVRRGLRAGDIIMLVASLVLIVSSLALSILVSLPAWSGAVVGAVGAAVFAAAPAVRLQRMQRSAAASGRTTTAEWPTEPLSRSARILTAAAAALLGAIAVGQGHPVASLGILLLVIVAMFVALAAKESPWSLARVGMEWGRGHWAAFGLSVLLLLGDVALIALAGPQTLPVALAIGVVVAAPVALSALPRRAR</sequence>
<gene>
    <name evidence="2" type="ORF">GCM10025874_06980</name>
</gene>
<feature type="transmembrane region" description="Helical" evidence="1">
    <location>
        <begin position="59"/>
        <end position="77"/>
    </location>
</feature>
<evidence type="ECO:0000256" key="1">
    <source>
        <dbReference type="SAM" id="Phobius"/>
    </source>
</evidence>
<organism evidence="2 3">
    <name type="scientific">Arenivirga flava</name>
    <dbReference type="NCBI Taxonomy" id="1930060"/>
    <lineage>
        <taxon>Bacteria</taxon>
        <taxon>Bacillati</taxon>
        <taxon>Actinomycetota</taxon>
        <taxon>Actinomycetes</taxon>
        <taxon>Micrococcales</taxon>
        <taxon>Microbacteriaceae</taxon>
        <taxon>Arenivirga</taxon>
    </lineage>
</organism>
<feature type="transmembrane region" description="Helical" evidence="1">
    <location>
        <begin position="89"/>
        <end position="111"/>
    </location>
</feature>
<evidence type="ECO:0000313" key="2">
    <source>
        <dbReference type="EMBL" id="GMA27445.1"/>
    </source>
</evidence>
<feature type="transmembrane region" description="Helical" evidence="1">
    <location>
        <begin position="225"/>
        <end position="244"/>
    </location>
</feature>
<accession>A0AA37UC55</accession>
<name>A0AA37UC55_9MICO</name>
<dbReference type="RefSeq" id="WP_284230054.1">
    <property type="nucleotide sequence ID" value="NZ_BSUL01000001.1"/>
</dbReference>
<keyword evidence="1" id="KW-0472">Membrane</keyword>
<keyword evidence="3" id="KW-1185">Reference proteome</keyword>
<feature type="transmembrane region" description="Helical" evidence="1">
    <location>
        <begin position="187"/>
        <end position="205"/>
    </location>
</feature>
<keyword evidence="1" id="KW-0812">Transmembrane</keyword>
<reference evidence="2 3" key="1">
    <citation type="journal article" date="2014" name="Int. J. Syst. Evol. Microbiol.">
        <title>Complete genome sequence of Corynebacterium casei LMG S-19264T (=DSM 44701T), isolated from a smear-ripened cheese.</title>
        <authorList>
            <consortium name="US DOE Joint Genome Institute (JGI-PGF)"/>
            <person name="Walter F."/>
            <person name="Albersmeier A."/>
            <person name="Kalinowski J."/>
            <person name="Ruckert C."/>
        </authorList>
    </citation>
    <scope>NUCLEOTIDE SEQUENCE [LARGE SCALE GENOMIC DNA]</scope>
    <source>
        <strain evidence="2 3">NBRC 112289</strain>
    </source>
</reference>
<feature type="transmembrane region" description="Helical" evidence="1">
    <location>
        <begin position="31"/>
        <end position="53"/>
    </location>
</feature>
<keyword evidence="1" id="KW-1133">Transmembrane helix</keyword>
<dbReference type="AlphaFoldDB" id="A0AA37UC55"/>
<dbReference type="Proteomes" id="UP001157160">
    <property type="component" value="Unassembled WGS sequence"/>
</dbReference>
<feature type="transmembrane region" description="Helical" evidence="1">
    <location>
        <begin position="165"/>
        <end position="181"/>
    </location>
</feature>
<comment type="caution">
    <text evidence="2">The sequence shown here is derived from an EMBL/GenBank/DDBJ whole genome shotgun (WGS) entry which is preliminary data.</text>
</comment>
<feature type="transmembrane region" description="Helical" evidence="1">
    <location>
        <begin position="117"/>
        <end position="136"/>
    </location>
</feature>
<feature type="transmembrane region" description="Helical" evidence="1">
    <location>
        <begin position="250"/>
        <end position="269"/>
    </location>
</feature>
<evidence type="ECO:0000313" key="3">
    <source>
        <dbReference type="Proteomes" id="UP001157160"/>
    </source>
</evidence>